<feature type="compositionally biased region" description="Basic and acidic residues" evidence="1">
    <location>
        <begin position="36"/>
        <end position="46"/>
    </location>
</feature>
<feature type="region of interest" description="Disordered" evidence="1">
    <location>
        <begin position="1"/>
        <end position="63"/>
    </location>
</feature>
<protein>
    <submittedName>
        <fullName evidence="2">Uncharacterized protein</fullName>
    </submittedName>
</protein>
<dbReference type="AlphaFoldDB" id="A0A0E0LBR5"/>
<evidence type="ECO:0000313" key="3">
    <source>
        <dbReference type="Proteomes" id="UP000026962"/>
    </source>
</evidence>
<feature type="compositionally biased region" description="Basic and acidic residues" evidence="1">
    <location>
        <begin position="1"/>
        <end position="13"/>
    </location>
</feature>
<dbReference type="Gramene" id="OPUNC06G14150.1">
    <property type="protein sequence ID" value="OPUNC06G14150.1"/>
    <property type="gene ID" value="OPUNC06G14150"/>
</dbReference>
<dbReference type="PROSITE" id="PS51257">
    <property type="entry name" value="PROKAR_LIPOPROTEIN"/>
    <property type="match status" value="1"/>
</dbReference>
<reference evidence="2" key="2">
    <citation type="submission" date="2018-05" db="EMBL/GenBank/DDBJ databases">
        <title>OpunRS2 (Oryza punctata Reference Sequence Version 2).</title>
        <authorList>
            <person name="Zhang J."/>
            <person name="Kudrna D."/>
            <person name="Lee S."/>
            <person name="Talag J."/>
            <person name="Welchert J."/>
            <person name="Wing R.A."/>
        </authorList>
    </citation>
    <scope>NUCLEOTIDE SEQUENCE [LARGE SCALE GENOMIC DNA]</scope>
</reference>
<dbReference type="EnsemblPlants" id="OPUNC06G14150.1">
    <property type="protein sequence ID" value="OPUNC06G14150.1"/>
    <property type="gene ID" value="OPUNC06G14150"/>
</dbReference>
<organism evidence="2">
    <name type="scientific">Oryza punctata</name>
    <name type="common">Red rice</name>
    <dbReference type="NCBI Taxonomy" id="4537"/>
    <lineage>
        <taxon>Eukaryota</taxon>
        <taxon>Viridiplantae</taxon>
        <taxon>Streptophyta</taxon>
        <taxon>Embryophyta</taxon>
        <taxon>Tracheophyta</taxon>
        <taxon>Spermatophyta</taxon>
        <taxon>Magnoliopsida</taxon>
        <taxon>Liliopsida</taxon>
        <taxon>Poales</taxon>
        <taxon>Poaceae</taxon>
        <taxon>BOP clade</taxon>
        <taxon>Oryzoideae</taxon>
        <taxon>Oryzeae</taxon>
        <taxon>Oryzinae</taxon>
        <taxon>Oryza</taxon>
    </lineage>
</organism>
<dbReference type="HOGENOM" id="CLU_904268_0_0_1"/>
<keyword evidence="3" id="KW-1185">Reference proteome</keyword>
<evidence type="ECO:0000313" key="2">
    <source>
        <dbReference type="EnsemblPlants" id="OPUNC06G14150.1"/>
    </source>
</evidence>
<feature type="compositionally biased region" description="Gly residues" evidence="1">
    <location>
        <begin position="117"/>
        <end position="141"/>
    </location>
</feature>
<feature type="compositionally biased region" description="Basic residues" evidence="1">
    <location>
        <begin position="144"/>
        <end position="154"/>
    </location>
</feature>
<sequence length="308" mass="32159">MGKTKNQGEREEPAGCGAGDAAWGVGTGGGCSSRIRRQEEGDRPDSARALAAGAAAGRAGGGCGRRWQLPGVLSHLWATLRGLGRAKAAGRPGCGGDPSTALGAPARRRRDGEDEAGGGSSGLLGARGGGGSRWLAGGGVEGRGHRRPSTRARQRMQDTGGGAKSAAPARGRRPEECGDSGAARAAWHDAKQSTALPGAGAGTLEKRRGRERRRAATRVLTGRQPGSGTPGRRGGEQQNYGRRKVFDAREWRKGEAWSAWRGRRGRGGRVSSAHEEDKDAWLWAVRRALGGALDWEWGRNGGVVLRRG</sequence>
<reference evidence="2" key="1">
    <citation type="submission" date="2015-04" db="UniProtKB">
        <authorList>
            <consortium name="EnsemblPlants"/>
        </authorList>
    </citation>
    <scope>IDENTIFICATION</scope>
</reference>
<name>A0A0E0LBR5_ORYPU</name>
<accession>A0A0E0LBR5</accession>
<feature type="compositionally biased region" description="Low complexity" evidence="1">
    <location>
        <begin position="47"/>
        <end position="57"/>
    </location>
</feature>
<feature type="region of interest" description="Disordered" evidence="1">
    <location>
        <begin position="87"/>
        <end position="239"/>
    </location>
</feature>
<dbReference type="Proteomes" id="UP000026962">
    <property type="component" value="Chromosome 6"/>
</dbReference>
<proteinExistence type="predicted"/>
<evidence type="ECO:0000256" key="1">
    <source>
        <dbReference type="SAM" id="MobiDB-lite"/>
    </source>
</evidence>
<feature type="compositionally biased region" description="Basic residues" evidence="1">
    <location>
        <begin position="207"/>
        <end position="216"/>
    </location>
</feature>